<sequence length="682" mass="79485">MKTRGRNGSAVQAVLSIATRGRITFSPPVRREEPAVQPPHQQAVQPPHQQAVQPPHQQAVQPPQAGGDAGGISQRLRKKRNDRTVETPAEAMEVEMISPLQPAGRKENRKQTAGRRKLQPGVQKGEGGKDGMETAGRRKRKMEDEDWEDSGPESDDSGWEASPGVVGTMPALRQVSFPPPPPGESEEDRRRREEQEEAERKKAWAEWQFAAATERNRIRGEHDRKAVQRELMHRRWLRSLSKKERRKYEKAARRKDSLSALHAERSLLELHSDLVTTLQVGHADIPAAVSVLRRLRDVVFTQRLLTDQPAIVYTLQKVSCETVLSSTDICLSFCNLSQIRLFLCALMYVLFRLCALMPVLLSQVREFAGSRQVQKLADRLFMSCRVPFMVFEGETFIQAFERSRQNLLEKDARTLEEKLARKADRALKKLQKAAGDQVVPGEEKPQLLPDPAETQDTEAVLRPRTQKQWYRDSNLTLTQPRPRTQKQWYRDSNLTLTQPRPRTQKQWYRDSNLTLTQPRPRTQKQWYRDSNLTLTQPRPRTQKQWYRDSNLTLTQPRPRTQKQWYRDSNLTLTQLRPRTQKQWYWDSNLNLTQPRPRTQKQWYRDSNLTLTQPRPRTQKQWYRDSNLTLTQLRPRTQKQWYRDSNLTLTQLRPRTQKQWYRDSSLNPHPAETQDTEAVVPGQ</sequence>
<feature type="compositionally biased region" description="Low complexity" evidence="1">
    <location>
        <begin position="38"/>
        <end position="65"/>
    </location>
</feature>
<dbReference type="Gene3D" id="1.20.930.10">
    <property type="entry name" value="Conserved domain common to transcription factors TFIIS, elongin A, CRSP70"/>
    <property type="match status" value="1"/>
</dbReference>
<dbReference type="EMBL" id="OV696704">
    <property type="protein sequence ID" value="CAH1251791.1"/>
    <property type="molecule type" value="Genomic_DNA"/>
</dbReference>
<accession>A0A8K0EI30</accession>
<dbReference type="Proteomes" id="UP000838412">
    <property type="component" value="Chromosome 19"/>
</dbReference>
<gene>
    <name evidence="2" type="primary">Hypp9161</name>
    <name evidence="2" type="ORF">BLAG_LOCUS12074</name>
</gene>
<reference evidence="2" key="1">
    <citation type="submission" date="2022-01" db="EMBL/GenBank/DDBJ databases">
        <authorList>
            <person name="Braso-Vives M."/>
        </authorList>
    </citation>
    <scope>NUCLEOTIDE SEQUENCE</scope>
</reference>
<keyword evidence="3" id="KW-1185">Reference proteome</keyword>
<feature type="compositionally biased region" description="Basic and acidic residues" evidence="1">
    <location>
        <begin position="126"/>
        <end position="136"/>
    </location>
</feature>
<feature type="compositionally biased region" description="Acidic residues" evidence="1">
    <location>
        <begin position="144"/>
        <end position="158"/>
    </location>
</feature>
<evidence type="ECO:0000256" key="1">
    <source>
        <dbReference type="SAM" id="MobiDB-lite"/>
    </source>
</evidence>
<name>A0A8K0EI30_BRALA</name>
<feature type="region of interest" description="Disordered" evidence="1">
    <location>
        <begin position="431"/>
        <end position="465"/>
    </location>
</feature>
<dbReference type="SUPFAM" id="SSF140576">
    <property type="entry name" value="HIV integrase-binding domain"/>
    <property type="match status" value="1"/>
</dbReference>
<organism evidence="2 3">
    <name type="scientific">Branchiostoma lanceolatum</name>
    <name type="common">Common lancelet</name>
    <name type="synonym">Amphioxus lanceolatum</name>
    <dbReference type="NCBI Taxonomy" id="7740"/>
    <lineage>
        <taxon>Eukaryota</taxon>
        <taxon>Metazoa</taxon>
        <taxon>Chordata</taxon>
        <taxon>Cephalochordata</taxon>
        <taxon>Leptocardii</taxon>
        <taxon>Amphioxiformes</taxon>
        <taxon>Branchiostomatidae</taxon>
        <taxon>Branchiostoma</taxon>
    </lineage>
</organism>
<evidence type="ECO:0000313" key="3">
    <source>
        <dbReference type="Proteomes" id="UP000838412"/>
    </source>
</evidence>
<evidence type="ECO:0000313" key="2">
    <source>
        <dbReference type="EMBL" id="CAH1251791.1"/>
    </source>
</evidence>
<proteinExistence type="predicted"/>
<dbReference type="AlphaFoldDB" id="A0A8K0EI30"/>
<feature type="compositionally biased region" description="Basic and acidic residues" evidence="1">
    <location>
        <begin position="187"/>
        <end position="203"/>
    </location>
</feature>
<feature type="region of interest" description="Disordered" evidence="1">
    <location>
        <begin position="22"/>
        <end position="203"/>
    </location>
</feature>
<feature type="region of interest" description="Disordered" evidence="1">
    <location>
        <begin position="652"/>
        <end position="682"/>
    </location>
</feature>
<feature type="compositionally biased region" description="Polar residues" evidence="1">
    <location>
        <begin position="652"/>
        <end position="666"/>
    </location>
</feature>
<dbReference type="InterPro" id="IPR035441">
    <property type="entry name" value="TFIIS/LEDGF_dom_sf"/>
</dbReference>
<dbReference type="InterPro" id="IPR036218">
    <property type="entry name" value="HIVI-bd_sf"/>
</dbReference>
<dbReference type="OrthoDB" id="10055159at2759"/>
<protein>
    <submittedName>
        <fullName evidence="2">Hypp9161 protein</fullName>
    </submittedName>
</protein>